<keyword evidence="17" id="KW-1185">Reference proteome</keyword>
<dbReference type="EMBL" id="KN817572">
    <property type="protein sequence ID" value="KJA19975.1"/>
    <property type="molecule type" value="Genomic_DNA"/>
</dbReference>
<dbReference type="PANTHER" id="PTHR24305:SF166">
    <property type="entry name" value="CYTOCHROME P450 12A4, MITOCHONDRIAL-RELATED"/>
    <property type="match status" value="1"/>
</dbReference>
<dbReference type="InterPro" id="IPR036396">
    <property type="entry name" value="Cyt_P450_sf"/>
</dbReference>
<dbReference type="CDD" id="cd11069">
    <property type="entry name" value="CYP_FUM15-like"/>
    <property type="match status" value="1"/>
</dbReference>
<evidence type="ECO:0000256" key="11">
    <source>
        <dbReference type="ARBA" id="ARBA00023033"/>
    </source>
</evidence>
<organism evidence="16 17">
    <name type="scientific">Hypholoma sublateritium (strain FD-334 SS-4)</name>
    <dbReference type="NCBI Taxonomy" id="945553"/>
    <lineage>
        <taxon>Eukaryota</taxon>
        <taxon>Fungi</taxon>
        <taxon>Dikarya</taxon>
        <taxon>Basidiomycota</taxon>
        <taxon>Agaricomycotina</taxon>
        <taxon>Agaricomycetes</taxon>
        <taxon>Agaricomycetidae</taxon>
        <taxon>Agaricales</taxon>
        <taxon>Agaricineae</taxon>
        <taxon>Strophariaceae</taxon>
        <taxon>Hypholoma</taxon>
    </lineage>
</organism>
<dbReference type="GO" id="GO:0004497">
    <property type="term" value="F:monooxygenase activity"/>
    <property type="evidence" value="ECO:0007669"/>
    <property type="project" value="UniProtKB-KW"/>
</dbReference>
<comment type="pathway">
    <text evidence="3">Secondary metabolite biosynthesis; terpenoid biosynthesis.</text>
</comment>
<keyword evidence="10 13" id="KW-0408">Iron</keyword>
<dbReference type="PRINTS" id="PR00385">
    <property type="entry name" value="P450"/>
</dbReference>
<dbReference type="Proteomes" id="UP000054270">
    <property type="component" value="Unassembled WGS sequence"/>
</dbReference>
<evidence type="ECO:0000313" key="17">
    <source>
        <dbReference type="Proteomes" id="UP000054270"/>
    </source>
</evidence>
<comment type="subcellular location">
    <subcellularLocation>
        <location evidence="2">Membrane</location>
    </subcellularLocation>
</comment>
<dbReference type="OrthoDB" id="1470350at2759"/>
<dbReference type="STRING" id="945553.A0A0D2PIY6"/>
<evidence type="ECO:0008006" key="18">
    <source>
        <dbReference type="Google" id="ProtNLM"/>
    </source>
</evidence>
<dbReference type="InterPro" id="IPR050121">
    <property type="entry name" value="Cytochrome_P450_monoxygenase"/>
</dbReference>
<evidence type="ECO:0000256" key="14">
    <source>
        <dbReference type="RuleBase" id="RU000461"/>
    </source>
</evidence>
<accession>A0A0D2PIY6</accession>
<protein>
    <recommendedName>
        <fullName evidence="18">Cytochrome P450</fullName>
    </recommendedName>
</protein>
<keyword evidence="8 15" id="KW-1133">Transmembrane helix</keyword>
<dbReference type="AlphaFoldDB" id="A0A0D2PIY6"/>
<dbReference type="GO" id="GO:0016020">
    <property type="term" value="C:membrane"/>
    <property type="evidence" value="ECO:0007669"/>
    <property type="project" value="UniProtKB-SubCell"/>
</dbReference>
<dbReference type="PROSITE" id="PS00086">
    <property type="entry name" value="CYTOCHROME_P450"/>
    <property type="match status" value="1"/>
</dbReference>
<evidence type="ECO:0000256" key="10">
    <source>
        <dbReference type="ARBA" id="ARBA00023004"/>
    </source>
</evidence>
<evidence type="ECO:0000256" key="4">
    <source>
        <dbReference type="ARBA" id="ARBA00010617"/>
    </source>
</evidence>
<dbReference type="SUPFAM" id="SSF48264">
    <property type="entry name" value="Cytochrome P450"/>
    <property type="match status" value="1"/>
</dbReference>
<evidence type="ECO:0000256" key="15">
    <source>
        <dbReference type="SAM" id="Phobius"/>
    </source>
</evidence>
<evidence type="ECO:0000256" key="3">
    <source>
        <dbReference type="ARBA" id="ARBA00004721"/>
    </source>
</evidence>
<dbReference type="OMA" id="KPWQSRR"/>
<evidence type="ECO:0000256" key="12">
    <source>
        <dbReference type="ARBA" id="ARBA00023136"/>
    </source>
</evidence>
<dbReference type="PRINTS" id="PR00465">
    <property type="entry name" value="EP450IV"/>
</dbReference>
<proteinExistence type="inferred from homology"/>
<sequence length="552" mass="61783">MLGTVVLGAIAALAAYLVYFLFIGPSLNPLQRLAGPVAKGWFKNHLQIVLECPEISPKVNEFYIGRYGRSIRVQGVGPWDVRLLTLDPISVTHVLKNSTIYEKPWQSRRLITSLIGCGMLAAEGAVHKRQRRVATPAFSVQNMRALVPLVFNKGAQLKTKWLDLIRETPEPLRIDVCHWISRATFDVIGLAGFDYSFNAIENEHNELFSAYKEMFEVAVSQSHPFKTMFRIYMPFISSLFPDATVRTVQRCQAVIRRVAGHLIQEKKAKIEQGVKSGVPYAGRDLLSLLLKSNVSTDLTEDQRISDEDILHNINTFMFAGSDTSSLSLTWTILLLAQNPALQDRLRAELLSVYPSTMGDLSDLSDDEIHSLFTLISGLPFLDNVIHESIRLIPPVHSSIRVATQDDEIPTSSPIHGRDGNIMQKSTVSVPKGSFVHVAVEGFNLDKEIWGEDAWEFQPDRWDNLPEAASQLPGLYSNTLTFSAGPRSCIGLRFSMIEIKTFLFILVTNFTFKPTGDKILKANVVLTRPYISGKFKEGSQCPLIVLPYERHAN</sequence>
<keyword evidence="5 13" id="KW-0349">Heme</keyword>
<reference evidence="17" key="1">
    <citation type="submission" date="2014-04" db="EMBL/GenBank/DDBJ databases">
        <title>Evolutionary Origins and Diversification of the Mycorrhizal Mutualists.</title>
        <authorList>
            <consortium name="DOE Joint Genome Institute"/>
            <consortium name="Mycorrhizal Genomics Consortium"/>
            <person name="Kohler A."/>
            <person name="Kuo A."/>
            <person name="Nagy L.G."/>
            <person name="Floudas D."/>
            <person name="Copeland A."/>
            <person name="Barry K.W."/>
            <person name="Cichocki N."/>
            <person name="Veneault-Fourrey C."/>
            <person name="LaButti K."/>
            <person name="Lindquist E.A."/>
            <person name="Lipzen A."/>
            <person name="Lundell T."/>
            <person name="Morin E."/>
            <person name="Murat C."/>
            <person name="Riley R."/>
            <person name="Ohm R."/>
            <person name="Sun H."/>
            <person name="Tunlid A."/>
            <person name="Henrissat B."/>
            <person name="Grigoriev I.V."/>
            <person name="Hibbett D.S."/>
            <person name="Martin F."/>
        </authorList>
    </citation>
    <scope>NUCLEOTIDE SEQUENCE [LARGE SCALE GENOMIC DNA]</scope>
    <source>
        <strain evidence="17">FD-334 SS-4</strain>
    </source>
</reference>
<feature type="binding site" description="axial binding residue" evidence="13">
    <location>
        <position position="488"/>
    </location>
    <ligand>
        <name>heme</name>
        <dbReference type="ChEBI" id="CHEBI:30413"/>
    </ligand>
    <ligandPart>
        <name>Fe</name>
        <dbReference type="ChEBI" id="CHEBI:18248"/>
    </ligandPart>
</feature>
<dbReference type="InterPro" id="IPR002403">
    <property type="entry name" value="Cyt_P450_E_grp-IV"/>
</dbReference>
<keyword evidence="12 15" id="KW-0472">Membrane</keyword>
<evidence type="ECO:0000256" key="2">
    <source>
        <dbReference type="ARBA" id="ARBA00004370"/>
    </source>
</evidence>
<dbReference type="GO" id="GO:0020037">
    <property type="term" value="F:heme binding"/>
    <property type="evidence" value="ECO:0007669"/>
    <property type="project" value="InterPro"/>
</dbReference>
<evidence type="ECO:0000313" key="16">
    <source>
        <dbReference type="EMBL" id="KJA19975.1"/>
    </source>
</evidence>
<name>A0A0D2PIY6_HYPSF</name>
<dbReference type="InterPro" id="IPR001128">
    <property type="entry name" value="Cyt_P450"/>
</dbReference>
<keyword evidence="11 14" id="KW-0503">Monooxygenase</keyword>
<keyword evidence="6 15" id="KW-0812">Transmembrane</keyword>
<dbReference type="PANTHER" id="PTHR24305">
    <property type="entry name" value="CYTOCHROME P450"/>
    <property type="match status" value="1"/>
</dbReference>
<evidence type="ECO:0000256" key="9">
    <source>
        <dbReference type="ARBA" id="ARBA00023002"/>
    </source>
</evidence>
<gene>
    <name evidence="16" type="ORF">HYPSUDRAFT_189543</name>
</gene>
<evidence type="ECO:0000256" key="7">
    <source>
        <dbReference type="ARBA" id="ARBA00022723"/>
    </source>
</evidence>
<dbReference type="Gene3D" id="1.10.630.10">
    <property type="entry name" value="Cytochrome P450"/>
    <property type="match status" value="1"/>
</dbReference>
<dbReference type="Pfam" id="PF00067">
    <property type="entry name" value="p450"/>
    <property type="match status" value="1"/>
</dbReference>
<comment type="cofactor">
    <cofactor evidence="1 13">
        <name>heme</name>
        <dbReference type="ChEBI" id="CHEBI:30413"/>
    </cofactor>
</comment>
<evidence type="ECO:0000256" key="5">
    <source>
        <dbReference type="ARBA" id="ARBA00022617"/>
    </source>
</evidence>
<feature type="transmembrane region" description="Helical" evidence="15">
    <location>
        <begin position="6"/>
        <end position="23"/>
    </location>
</feature>
<dbReference type="GO" id="GO:0016705">
    <property type="term" value="F:oxidoreductase activity, acting on paired donors, with incorporation or reduction of molecular oxygen"/>
    <property type="evidence" value="ECO:0007669"/>
    <property type="project" value="InterPro"/>
</dbReference>
<comment type="similarity">
    <text evidence="4 14">Belongs to the cytochrome P450 family.</text>
</comment>
<keyword evidence="7 13" id="KW-0479">Metal-binding</keyword>
<evidence type="ECO:0000256" key="8">
    <source>
        <dbReference type="ARBA" id="ARBA00022989"/>
    </source>
</evidence>
<keyword evidence="9 14" id="KW-0560">Oxidoreductase</keyword>
<evidence type="ECO:0000256" key="13">
    <source>
        <dbReference type="PIRSR" id="PIRSR602403-1"/>
    </source>
</evidence>
<evidence type="ECO:0000256" key="1">
    <source>
        <dbReference type="ARBA" id="ARBA00001971"/>
    </source>
</evidence>
<dbReference type="GO" id="GO:0005506">
    <property type="term" value="F:iron ion binding"/>
    <property type="evidence" value="ECO:0007669"/>
    <property type="project" value="InterPro"/>
</dbReference>
<dbReference type="InterPro" id="IPR017972">
    <property type="entry name" value="Cyt_P450_CS"/>
</dbReference>
<evidence type="ECO:0000256" key="6">
    <source>
        <dbReference type="ARBA" id="ARBA00022692"/>
    </source>
</evidence>